<dbReference type="Pfam" id="PF02954">
    <property type="entry name" value="HTH_8"/>
    <property type="match status" value="1"/>
</dbReference>
<evidence type="ECO:0000256" key="6">
    <source>
        <dbReference type="ARBA" id="ARBA00023125"/>
    </source>
</evidence>
<dbReference type="SUPFAM" id="SSF52172">
    <property type="entry name" value="CheY-like"/>
    <property type="match status" value="1"/>
</dbReference>
<dbReference type="InterPro" id="IPR025944">
    <property type="entry name" value="Sigma_54_int_dom_CS"/>
</dbReference>
<dbReference type="PROSITE" id="PS50110">
    <property type="entry name" value="RESPONSE_REGULATORY"/>
    <property type="match status" value="1"/>
</dbReference>
<feature type="modified residue" description="4-aspartylphosphate" evidence="8">
    <location>
        <position position="56"/>
    </location>
</feature>
<dbReference type="GO" id="GO:0005524">
    <property type="term" value="F:ATP binding"/>
    <property type="evidence" value="ECO:0007669"/>
    <property type="project" value="UniProtKB-KW"/>
</dbReference>
<dbReference type="PANTHER" id="PTHR32071">
    <property type="entry name" value="TRANSCRIPTIONAL REGULATORY PROTEIN"/>
    <property type="match status" value="1"/>
</dbReference>
<dbReference type="PROSITE" id="PS50045">
    <property type="entry name" value="SIGMA54_INTERACT_4"/>
    <property type="match status" value="1"/>
</dbReference>
<dbReference type="Pfam" id="PF00158">
    <property type="entry name" value="Sigma54_activat"/>
    <property type="match status" value="1"/>
</dbReference>
<dbReference type="InterPro" id="IPR011006">
    <property type="entry name" value="CheY-like_superfamily"/>
</dbReference>
<keyword evidence="7" id="KW-0804">Transcription</keyword>
<dbReference type="GO" id="GO:0043565">
    <property type="term" value="F:sequence-specific DNA binding"/>
    <property type="evidence" value="ECO:0007669"/>
    <property type="project" value="InterPro"/>
</dbReference>
<dbReference type="GO" id="GO:0006355">
    <property type="term" value="P:regulation of DNA-templated transcription"/>
    <property type="evidence" value="ECO:0007669"/>
    <property type="project" value="InterPro"/>
</dbReference>
<evidence type="ECO:0000256" key="7">
    <source>
        <dbReference type="ARBA" id="ARBA00023163"/>
    </source>
</evidence>
<dbReference type="PANTHER" id="PTHR32071:SF113">
    <property type="entry name" value="ALGINATE BIOSYNTHESIS TRANSCRIPTIONAL REGULATORY PROTEIN ALGB"/>
    <property type="match status" value="1"/>
</dbReference>
<evidence type="ECO:0000256" key="1">
    <source>
        <dbReference type="ARBA" id="ARBA00022553"/>
    </source>
</evidence>
<dbReference type="FunFam" id="3.40.50.2300:FF:000018">
    <property type="entry name" value="DNA-binding transcriptional regulator NtrC"/>
    <property type="match status" value="1"/>
</dbReference>
<dbReference type="Pfam" id="PF00072">
    <property type="entry name" value="Response_reg"/>
    <property type="match status" value="1"/>
</dbReference>
<dbReference type="InterPro" id="IPR058031">
    <property type="entry name" value="AAA_lid_NorR"/>
</dbReference>
<dbReference type="Pfam" id="PF25601">
    <property type="entry name" value="AAA_lid_14"/>
    <property type="match status" value="1"/>
</dbReference>
<keyword evidence="3" id="KW-0067">ATP-binding</keyword>
<dbReference type="Proteomes" id="UP000183760">
    <property type="component" value="Unassembled WGS sequence"/>
</dbReference>
<dbReference type="AlphaFoldDB" id="A0A511SVD3"/>
<evidence type="ECO:0000259" key="10">
    <source>
        <dbReference type="PROSITE" id="PS50110"/>
    </source>
</evidence>
<evidence type="ECO:0000256" key="2">
    <source>
        <dbReference type="ARBA" id="ARBA00022741"/>
    </source>
</evidence>
<dbReference type="SMART" id="SM00382">
    <property type="entry name" value="AAA"/>
    <property type="match status" value="1"/>
</dbReference>
<dbReference type="Gene3D" id="1.10.10.60">
    <property type="entry name" value="Homeodomain-like"/>
    <property type="match status" value="1"/>
</dbReference>
<reference evidence="12 13" key="1">
    <citation type="submission" date="2016-10" db="EMBL/GenBank/DDBJ databases">
        <authorList>
            <person name="Varghese N."/>
            <person name="Submissions S."/>
        </authorList>
    </citation>
    <scope>NUCLEOTIDE SEQUENCE [LARGE SCALE GENOMIC DNA]</scope>
    <source>
        <strain evidence="12 13">DSM 16525</strain>
    </source>
</reference>
<dbReference type="Proteomes" id="UP000321514">
    <property type="component" value="Unassembled WGS sequence"/>
</dbReference>
<evidence type="ECO:0000313" key="12">
    <source>
        <dbReference type="EMBL" id="SET04745.1"/>
    </source>
</evidence>
<dbReference type="SUPFAM" id="SSF52540">
    <property type="entry name" value="P-loop containing nucleoside triphosphate hydrolases"/>
    <property type="match status" value="1"/>
</dbReference>
<dbReference type="RefSeq" id="WP_074949302.1">
    <property type="nucleotide sequence ID" value="NZ_BJXR01000009.1"/>
</dbReference>
<dbReference type="PROSITE" id="PS00688">
    <property type="entry name" value="SIGMA54_INTERACT_3"/>
    <property type="match status" value="1"/>
</dbReference>
<dbReference type="FunFam" id="3.40.50.300:FF:000006">
    <property type="entry name" value="DNA-binding transcriptional regulator NtrC"/>
    <property type="match status" value="1"/>
</dbReference>
<name>A0A511SVD3_MYXFU</name>
<dbReference type="InterPro" id="IPR003593">
    <property type="entry name" value="AAA+_ATPase"/>
</dbReference>
<dbReference type="PRINTS" id="PR01590">
    <property type="entry name" value="HTHFIS"/>
</dbReference>
<dbReference type="OrthoDB" id="9763792at2"/>
<dbReference type="PROSITE" id="PS00676">
    <property type="entry name" value="SIGMA54_INTERACT_2"/>
    <property type="match status" value="1"/>
</dbReference>
<evidence type="ECO:0000313" key="14">
    <source>
        <dbReference type="Proteomes" id="UP000321514"/>
    </source>
</evidence>
<evidence type="ECO:0000259" key="9">
    <source>
        <dbReference type="PROSITE" id="PS50045"/>
    </source>
</evidence>
<dbReference type="InterPro" id="IPR027417">
    <property type="entry name" value="P-loop_NTPase"/>
</dbReference>
<dbReference type="InterPro" id="IPR002078">
    <property type="entry name" value="Sigma_54_int"/>
</dbReference>
<keyword evidence="4" id="KW-0902">Two-component regulatory system</keyword>
<dbReference type="EMBL" id="BJXR01000009">
    <property type="protein sequence ID" value="GEN05507.1"/>
    <property type="molecule type" value="Genomic_DNA"/>
</dbReference>
<dbReference type="SUPFAM" id="SSF46689">
    <property type="entry name" value="Homeodomain-like"/>
    <property type="match status" value="1"/>
</dbReference>
<organism evidence="11 14">
    <name type="scientific">Myxococcus fulvus</name>
    <dbReference type="NCBI Taxonomy" id="33"/>
    <lineage>
        <taxon>Bacteria</taxon>
        <taxon>Pseudomonadati</taxon>
        <taxon>Myxococcota</taxon>
        <taxon>Myxococcia</taxon>
        <taxon>Myxococcales</taxon>
        <taxon>Cystobacterineae</taxon>
        <taxon>Myxococcaceae</taxon>
        <taxon>Myxococcus</taxon>
    </lineage>
</organism>
<protein>
    <submittedName>
        <fullName evidence="11">Acetoacetate metabolism regulatory protein AtoC</fullName>
    </submittedName>
    <submittedName>
        <fullName evidence="12">Two component, sigma54 specific, transcriptional regulator, Fis family</fullName>
    </submittedName>
</protein>
<reference evidence="11 14" key="2">
    <citation type="submission" date="2019-07" db="EMBL/GenBank/DDBJ databases">
        <title>Whole genome shotgun sequence of Myxococcus fulvus NBRC 100333.</title>
        <authorList>
            <person name="Hosoyama A."/>
            <person name="Uohara A."/>
            <person name="Ohji S."/>
            <person name="Ichikawa N."/>
        </authorList>
    </citation>
    <scope>NUCLEOTIDE SEQUENCE [LARGE SCALE GENOMIC DNA]</scope>
    <source>
        <strain evidence="11 14">NBRC 100333</strain>
    </source>
</reference>
<dbReference type="EMBL" id="FOIB01000001">
    <property type="protein sequence ID" value="SET04745.1"/>
    <property type="molecule type" value="Genomic_DNA"/>
</dbReference>
<keyword evidence="13" id="KW-1185">Reference proteome</keyword>
<dbReference type="SMART" id="SM00448">
    <property type="entry name" value="REC"/>
    <property type="match status" value="1"/>
</dbReference>
<dbReference type="Gene3D" id="3.40.50.2300">
    <property type="match status" value="1"/>
</dbReference>
<keyword evidence="2" id="KW-0547">Nucleotide-binding</keyword>
<comment type="caution">
    <text evidence="11">The sequence shown here is derived from an EMBL/GenBank/DDBJ whole genome shotgun (WGS) entry which is preliminary data.</text>
</comment>
<dbReference type="STRING" id="1334629.MFUL124B02_05665"/>
<keyword evidence="1 8" id="KW-0597">Phosphoprotein</keyword>
<evidence type="ECO:0000256" key="3">
    <source>
        <dbReference type="ARBA" id="ARBA00022840"/>
    </source>
</evidence>
<keyword evidence="6" id="KW-0238">DNA-binding</keyword>
<dbReference type="InterPro" id="IPR025943">
    <property type="entry name" value="Sigma_54_int_dom_ATP-bd_2"/>
</dbReference>
<evidence type="ECO:0000313" key="13">
    <source>
        <dbReference type="Proteomes" id="UP000183760"/>
    </source>
</evidence>
<proteinExistence type="predicted"/>
<accession>A0A511SVD3</accession>
<dbReference type="InterPro" id="IPR001789">
    <property type="entry name" value="Sig_transdc_resp-reg_receiver"/>
</dbReference>
<gene>
    <name evidence="11" type="primary">pilR_1</name>
    <name evidence="11" type="ORF">MFU01_05440</name>
    <name evidence="12" type="ORF">SAMN05443572_101945</name>
</gene>
<sequence length="472" mass="51352">MSSSNKPTVLVVDDKENMRKLFSRMLGDAYAVTEAADGEQAIACLASCDFDVVVTDIQMPGADGFAVLREVKRRAPETEVLLVTAFASIPKAVEAIKEGAYDYLSKPFDPDEVALVVARALEKRRQGREVSSLKARLAVAPGLHGMLGESPAMRALHGLLSQVAARDLTVLLTGETGTGKELAARAVHRESPRTSKPFVAVNCGALPAELVESELFGHAKGAFTGATVAKPGLFEEAHGGTLFLDEIGDLPLSVQVKLNRALQEREVRRVGTTVPVKVDVRVVAATHRDLSAEVAAGRFREDLYYRLNVVTVRLPSLRERREDIPLLAMHFLARAGRPEVDSFTPEALRALSTYEWPGNVRQLENAVARAVAVAQGTRITPEELPPEVLTTPRAASTAPGVRATTESLAKLPYREAVDGARDTVSREYLTALMQEFGGNVTHAAERAGMERESLHRLLKRYGVRSDDFKRTE</sequence>
<evidence type="ECO:0000256" key="8">
    <source>
        <dbReference type="PROSITE-ProRule" id="PRU00169"/>
    </source>
</evidence>
<evidence type="ECO:0000256" key="4">
    <source>
        <dbReference type="ARBA" id="ARBA00023012"/>
    </source>
</evidence>
<dbReference type="CDD" id="cd00009">
    <property type="entry name" value="AAA"/>
    <property type="match status" value="1"/>
</dbReference>
<evidence type="ECO:0000256" key="5">
    <source>
        <dbReference type="ARBA" id="ARBA00023015"/>
    </source>
</evidence>
<dbReference type="InterPro" id="IPR009057">
    <property type="entry name" value="Homeodomain-like_sf"/>
</dbReference>
<dbReference type="GO" id="GO:0000160">
    <property type="term" value="P:phosphorelay signal transduction system"/>
    <property type="evidence" value="ECO:0007669"/>
    <property type="project" value="UniProtKB-KW"/>
</dbReference>
<evidence type="ECO:0000313" key="11">
    <source>
        <dbReference type="EMBL" id="GEN05507.1"/>
    </source>
</evidence>
<dbReference type="Gene3D" id="1.10.8.60">
    <property type="match status" value="1"/>
</dbReference>
<dbReference type="InterPro" id="IPR002197">
    <property type="entry name" value="HTH_Fis"/>
</dbReference>
<feature type="domain" description="Sigma-54 factor interaction" evidence="9">
    <location>
        <begin position="146"/>
        <end position="372"/>
    </location>
</feature>
<dbReference type="Gene3D" id="3.40.50.300">
    <property type="entry name" value="P-loop containing nucleotide triphosphate hydrolases"/>
    <property type="match status" value="1"/>
</dbReference>
<keyword evidence="5" id="KW-0805">Transcription regulation</keyword>
<feature type="domain" description="Response regulatory" evidence="10">
    <location>
        <begin position="8"/>
        <end position="121"/>
    </location>
</feature>